<dbReference type="GO" id="GO:0003847">
    <property type="term" value="F:1-alkyl-2-acetylglycerophosphocholine esterase activity"/>
    <property type="evidence" value="ECO:0007669"/>
    <property type="project" value="TreeGrafter"/>
</dbReference>
<sequence length="444" mass="47424">MPPRLAAVAALTATLALGTAATALGQPTARPGTASTTTDDPAPAVGPLGGSATRAWAAPTLPAPSGPHRVGTTSLHLVDRSRHDPWVPNQPYRELMVSIRYPARDTGGHPAAPLMLPGEAAAYDQQNNLSGVPQGKVDWAAIRTHARQDAPIDRRGGRLPVVLYSPGAGDPRTLGSSLVDDLASRGYAVVTIDHTHEGPGVEFPGGRVERSLMLDEYQRADQEHRVPDLLRKITAVRVADTRFVLDELDRLAAGHNPDADHQQLPPGLRGALDTGRTAMFGQSAGGFTAAHTMHDDPRIKAAANMDGVMGYTQDDGDPSNPSAVGIDGLDRPLLLMGMEGDDHRTVASWDATWRHSSGWHRDLSFVGAKHASFTDTEALLPQLAERLDLPSQTVARNIGTIAPDRAIAAEGVYLTAFFDRWLLGRETPLLDGPAPQWPEVRHIP</sequence>
<evidence type="ECO:0000256" key="1">
    <source>
        <dbReference type="ARBA" id="ARBA00022801"/>
    </source>
</evidence>
<feature type="signal peptide" evidence="5">
    <location>
        <begin position="1"/>
        <end position="25"/>
    </location>
</feature>
<dbReference type="RefSeq" id="WP_135338642.1">
    <property type="nucleotide sequence ID" value="NZ_SRID01000066.1"/>
</dbReference>
<evidence type="ECO:0000256" key="5">
    <source>
        <dbReference type="SAM" id="SignalP"/>
    </source>
</evidence>
<keyword evidence="1 6" id="KW-0378">Hydrolase</keyword>
<keyword evidence="7" id="KW-1185">Reference proteome</keyword>
<dbReference type="SUPFAM" id="SSF53474">
    <property type="entry name" value="alpha/beta-Hydrolases"/>
    <property type="match status" value="1"/>
</dbReference>
<feature type="region of interest" description="Disordered" evidence="4">
    <location>
        <begin position="25"/>
        <end position="71"/>
    </location>
</feature>
<keyword evidence="5" id="KW-0732">Signal</keyword>
<evidence type="ECO:0000256" key="2">
    <source>
        <dbReference type="ARBA" id="ARBA00022963"/>
    </source>
</evidence>
<keyword evidence="3" id="KW-0443">Lipid metabolism</keyword>
<dbReference type="PANTHER" id="PTHR10272:SF0">
    <property type="entry name" value="PLATELET-ACTIVATING FACTOR ACETYLHYDROLASE"/>
    <property type="match status" value="1"/>
</dbReference>
<dbReference type="OrthoDB" id="569821at2"/>
<gene>
    <name evidence="6" type="ORF">E4099_10125</name>
</gene>
<evidence type="ECO:0000313" key="6">
    <source>
        <dbReference type="EMBL" id="TGB13330.1"/>
    </source>
</evidence>
<dbReference type="AlphaFoldDB" id="A0A4Z0HF75"/>
<evidence type="ECO:0000313" key="7">
    <source>
        <dbReference type="Proteomes" id="UP000297948"/>
    </source>
</evidence>
<evidence type="ECO:0000256" key="3">
    <source>
        <dbReference type="ARBA" id="ARBA00023098"/>
    </source>
</evidence>
<dbReference type="GO" id="GO:0016042">
    <property type="term" value="P:lipid catabolic process"/>
    <property type="evidence" value="ECO:0007669"/>
    <property type="project" value="UniProtKB-KW"/>
</dbReference>
<dbReference type="Pfam" id="PF03403">
    <property type="entry name" value="PAF-AH_p_II"/>
    <property type="match status" value="1"/>
</dbReference>
<dbReference type="EMBL" id="SRID01000066">
    <property type="protein sequence ID" value="TGB13330.1"/>
    <property type="molecule type" value="Genomic_DNA"/>
</dbReference>
<evidence type="ECO:0000256" key="4">
    <source>
        <dbReference type="SAM" id="MobiDB-lite"/>
    </source>
</evidence>
<protein>
    <submittedName>
        <fullName evidence="6">Hydrolase</fullName>
    </submittedName>
</protein>
<dbReference type="InterPro" id="IPR029058">
    <property type="entry name" value="AB_hydrolase_fold"/>
</dbReference>
<feature type="chain" id="PRO_5021491883" evidence="5">
    <location>
        <begin position="26"/>
        <end position="444"/>
    </location>
</feature>
<dbReference type="PANTHER" id="PTHR10272">
    <property type="entry name" value="PLATELET-ACTIVATING FACTOR ACETYLHYDROLASE"/>
    <property type="match status" value="1"/>
</dbReference>
<organism evidence="6 7">
    <name type="scientific">Streptomyces palmae</name>
    <dbReference type="NCBI Taxonomy" id="1701085"/>
    <lineage>
        <taxon>Bacteria</taxon>
        <taxon>Bacillati</taxon>
        <taxon>Actinomycetota</taxon>
        <taxon>Actinomycetes</taxon>
        <taxon>Kitasatosporales</taxon>
        <taxon>Streptomycetaceae</taxon>
        <taxon>Streptomyces</taxon>
    </lineage>
</organism>
<dbReference type="Gene3D" id="3.40.50.1820">
    <property type="entry name" value="alpha/beta hydrolase"/>
    <property type="match status" value="1"/>
</dbReference>
<comment type="caution">
    <text evidence="6">The sequence shown here is derived from an EMBL/GenBank/DDBJ whole genome shotgun (WGS) entry which is preliminary data.</text>
</comment>
<name>A0A4Z0HF75_9ACTN</name>
<accession>A0A4Z0HF75</accession>
<reference evidence="6 7" key="1">
    <citation type="submission" date="2019-03" db="EMBL/GenBank/DDBJ databases">
        <authorList>
            <person name="Gonzalez-Pimentel J.L."/>
        </authorList>
    </citation>
    <scope>NUCLEOTIDE SEQUENCE [LARGE SCALE GENOMIC DNA]</scope>
    <source>
        <strain evidence="6 7">JCM 31289</strain>
    </source>
</reference>
<proteinExistence type="predicted"/>
<feature type="compositionally biased region" description="Low complexity" evidence="4">
    <location>
        <begin position="25"/>
        <end position="43"/>
    </location>
</feature>
<keyword evidence="2" id="KW-0442">Lipid degradation</keyword>
<dbReference type="Proteomes" id="UP000297948">
    <property type="component" value="Unassembled WGS sequence"/>
</dbReference>